<comment type="subcellular location">
    <subcellularLocation>
        <location evidence="1">Membrane</location>
        <topology evidence="1">Multi-pass membrane protein</topology>
    </subcellularLocation>
</comment>
<dbReference type="Gene3D" id="1.20.1740.10">
    <property type="entry name" value="Amino acid/polyamine transporter I"/>
    <property type="match status" value="1"/>
</dbReference>
<feature type="transmembrane region" description="Helical" evidence="5">
    <location>
        <begin position="370"/>
        <end position="395"/>
    </location>
</feature>
<keyword evidence="4 5" id="KW-0472">Membrane</keyword>
<organism evidence="7 8">
    <name type="scientific">Ferroplasma acidiphilum</name>
    <dbReference type="NCBI Taxonomy" id="74969"/>
    <lineage>
        <taxon>Archaea</taxon>
        <taxon>Methanobacteriati</taxon>
        <taxon>Thermoplasmatota</taxon>
        <taxon>Thermoplasmata</taxon>
        <taxon>Thermoplasmatales</taxon>
        <taxon>Ferroplasmaceae</taxon>
        <taxon>Ferroplasma</taxon>
    </lineage>
</organism>
<dbReference type="Pfam" id="PF00324">
    <property type="entry name" value="AA_permease"/>
    <property type="match status" value="1"/>
</dbReference>
<dbReference type="InterPro" id="IPR004841">
    <property type="entry name" value="AA-permease/SLC12A_dom"/>
</dbReference>
<dbReference type="STRING" id="74969.FAD_1403"/>
<evidence type="ECO:0000313" key="7">
    <source>
        <dbReference type="EMBL" id="ARD85263.1"/>
    </source>
</evidence>
<protein>
    <recommendedName>
        <fullName evidence="6">Amino acid permease/ SLC12A domain-containing protein</fullName>
    </recommendedName>
</protein>
<dbReference type="GO" id="GO:0055085">
    <property type="term" value="P:transmembrane transport"/>
    <property type="evidence" value="ECO:0007669"/>
    <property type="project" value="InterPro"/>
</dbReference>
<dbReference type="RefSeq" id="WP_009886514.1">
    <property type="nucleotide sequence ID" value="NZ_CP015363.1"/>
</dbReference>
<dbReference type="GO" id="GO:0016020">
    <property type="term" value="C:membrane"/>
    <property type="evidence" value="ECO:0007669"/>
    <property type="project" value="UniProtKB-SubCell"/>
</dbReference>
<evidence type="ECO:0000313" key="8">
    <source>
        <dbReference type="Proteomes" id="UP000192050"/>
    </source>
</evidence>
<dbReference type="PIRSF" id="PIRSF006060">
    <property type="entry name" value="AA_transporter"/>
    <property type="match status" value="1"/>
</dbReference>
<dbReference type="PANTHER" id="PTHR42770">
    <property type="entry name" value="AMINO ACID TRANSPORTER-RELATED"/>
    <property type="match status" value="1"/>
</dbReference>
<evidence type="ECO:0000256" key="3">
    <source>
        <dbReference type="ARBA" id="ARBA00022989"/>
    </source>
</evidence>
<feature type="transmembrane region" description="Helical" evidence="5">
    <location>
        <begin position="137"/>
        <end position="156"/>
    </location>
</feature>
<evidence type="ECO:0000256" key="2">
    <source>
        <dbReference type="ARBA" id="ARBA00022692"/>
    </source>
</evidence>
<accession>A0A1V0N562</accession>
<feature type="transmembrane region" description="Helical" evidence="5">
    <location>
        <begin position="163"/>
        <end position="187"/>
    </location>
</feature>
<keyword evidence="2 5" id="KW-0812">Transmembrane</keyword>
<keyword evidence="8" id="KW-1185">Reference proteome</keyword>
<feature type="transmembrane region" description="Helical" evidence="5">
    <location>
        <begin position="240"/>
        <end position="260"/>
    </location>
</feature>
<dbReference type="GeneID" id="16024640"/>
<sequence length="470" mass="51018">MDNLDSKSGLATHTLSMWQALAQGLGTNGPAAVTALFFVGIAGAVGSSMTLVIVLAFIIYCGMTLVTYEWSKEVASAYSWAAFHRKAFGDRGKFLSFYGGISYYYYYLLGYTGFAMLGLTAFLYALDPSLAAAYPWIWIPLTIIIIGETTVLNFFGVKLSLKYVLYTGLAEFIFLIGTSIALIVIAGPHNSYVPFTAAAVHFNYTDIAIEMILGIATFGGLNSVVPVAEETKNPKKNIPLALGILAGLIGAVIIISSYAQSVVYGVTNMFQYANLSDPGIYVYTKYLGLAVAAVFVLFIINSFNSSGVAFETSTVRTSYAYARDKILFPKVFTSINKHKVPGNLVIFTGLLSITIAIVSGLILGPLTASLFLIISNSIFSFSNHAIAGIGLGVYHRRKGTLRIIQHLIIPWAVAIALVVAIVYVVYPAPAPPLNYASYISGIYFVFIIVLYFYYRAKKPDMLEEVGKFTL</sequence>
<reference evidence="7 8" key="1">
    <citation type="submission" date="2011-10" db="EMBL/GenBank/DDBJ databases">
        <title>Metabolic and evolutionary patterns in the extreme acidophile Ferroplasma acidiphilum.</title>
        <authorList>
            <person name="Golyshina O.V."/>
            <person name="Kozyavkin S.A."/>
            <person name="Tatusov R.L."/>
            <person name="Slesarev A.I."/>
            <person name="Golyshin P.N."/>
        </authorList>
    </citation>
    <scope>NUCLEOTIDE SEQUENCE [LARGE SCALE GENOMIC DNA]</scope>
    <source>
        <strain evidence="8">Y</strain>
    </source>
</reference>
<feature type="transmembrane region" description="Helical" evidence="5">
    <location>
        <begin position="207"/>
        <end position="228"/>
    </location>
</feature>
<gene>
    <name evidence="7" type="ORF">FAD_1403</name>
</gene>
<dbReference type="KEGG" id="fai:FAD_1403"/>
<keyword evidence="3 5" id="KW-1133">Transmembrane helix</keyword>
<dbReference type="Proteomes" id="UP000192050">
    <property type="component" value="Chromosome"/>
</dbReference>
<evidence type="ECO:0000256" key="1">
    <source>
        <dbReference type="ARBA" id="ARBA00004141"/>
    </source>
</evidence>
<evidence type="ECO:0000256" key="4">
    <source>
        <dbReference type="ARBA" id="ARBA00023136"/>
    </source>
</evidence>
<feature type="transmembrane region" description="Helical" evidence="5">
    <location>
        <begin position="35"/>
        <end position="62"/>
    </location>
</feature>
<dbReference type="GeneID" id="31676895"/>
<dbReference type="PANTHER" id="PTHR42770:SF11">
    <property type="entry name" value="INNER MEMBRANE TRANSPORT PROTEIN YBAT"/>
    <property type="match status" value="1"/>
</dbReference>
<feature type="transmembrane region" description="Helical" evidence="5">
    <location>
        <begin position="103"/>
        <end position="125"/>
    </location>
</feature>
<evidence type="ECO:0000259" key="6">
    <source>
        <dbReference type="Pfam" id="PF00324"/>
    </source>
</evidence>
<proteinExistence type="predicted"/>
<name>A0A1V0N562_9ARCH</name>
<dbReference type="EMBL" id="CP015363">
    <property type="protein sequence ID" value="ARD85263.1"/>
    <property type="molecule type" value="Genomic_DNA"/>
</dbReference>
<feature type="transmembrane region" description="Helical" evidence="5">
    <location>
        <begin position="280"/>
        <end position="300"/>
    </location>
</feature>
<dbReference type="OrthoDB" id="43026at2157"/>
<dbReference type="AlphaFoldDB" id="A0A1V0N562"/>
<feature type="transmembrane region" description="Helical" evidence="5">
    <location>
        <begin position="435"/>
        <end position="454"/>
    </location>
</feature>
<dbReference type="InterPro" id="IPR050367">
    <property type="entry name" value="APC_superfamily"/>
</dbReference>
<evidence type="ECO:0000256" key="5">
    <source>
        <dbReference type="SAM" id="Phobius"/>
    </source>
</evidence>
<feature type="domain" description="Amino acid permease/ SLC12A" evidence="6">
    <location>
        <begin position="39"/>
        <end position="455"/>
    </location>
</feature>
<feature type="transmembrane region" description="Helical" evidence="5">
    <location>
        <begin position="344"/>
        <end position="364"/>
    </location>
</feature>
<feature type="transmembrane region" description="Helical" evidence="5">
    <location>
        <begin position="407"/>
        <end position="429"/>
    </location>
</feature>